<sequence>MLEISQANVDFFAEVMPIVIGTKRRNGVVKMDPVWYKYRDGHFWLNTFRGARWLEHLERDQQASLLLIDPKDMTRTVHIEARLVGTTTEGAQEHLSELDERYQMGAHEHLEDQVRVKVQLEPLNVRSTLDWLAENAGKWNTSADQ</sequence>
<reference evidence="2 3" key="1">
    <citation type="submission" date="2020-08" db="EMBL/GenBank/DDBJ databases">
        <title>Sequencing the genomes of 1000 actinobacteria strains.</title>
        <authorList>
            <person name="Klenk H.-P."/>
        </authorList>
    </citation>
    <scope>NUCLEOTIDE SEQUENCE [LARGE SCALE GENOMIC DNA]</scope>
    <source>
        <strain evidence="2 3">DSM 45486</strain>
    </source>
</reference>
<keyword evidence="3" id="KW-1185">Reference proteome</keyword>
<dbReference type="EMBL" id="JACHMO010000001">
    <property type="protein sequence ID" value="MBB5802204.1"/>
    <property type="molecule type" value="Genomic_DNA"/>
</dbReference>
<comment type="caution">
    <text evidence="2">The sequence shown here is derived from an EMBL/GenBank/DDBJ whole genome shotgun (WGS) entry which is preliminary data.</text>
</comment>
<evidence type="ECO:0000313" key="2">
    <source>
        <dbReference type="EMBL" id="MBB5802204.1"/>
    </source>
</evidence>
<evidence type="ECO:0000259" key="1">
    <source>
        <dbReference type="Pfam" id="PF01243"/>
    </source>
</evidence>
<feature type="domain" description="Pyridoxamine 5'-phosphate oxidase N-terminal" evidence="1">
    <location>
        <begin position="6"/>
        <end position="114"/>
    </location>
</feature>
<gene>
    <name evidence="2" type="ORF">F4560_001972</name>
</gene>
<dbReference type="InterPro" id="IPR012349">
    <property type="entry name" value="Split_barrel_FMN-bd"/>
</dbReference>
<dbReference type="AlphaFoldDB" id="A0A7W9HH74"/>
<protein>
    <recommendedName>
        <fullName evidence="1">Pyridoxamine 5'-phosphate oxidase N-terminal domain-containing protein</fullName>
    </recommendedName>
</protein>
<dbReference type="SUPFAM" id="SSF50475">
    <property type="entry name" value="FMN-binding split barrel"/>
    <property type="match status" value="1"/>
</dbReference>
<accession>A0A7W9HH74</accession>
<dbReference type="InterPro" id="IPR011576">
    <property type="entry name" value="Pyridox_Oxase_N"/>
</dbReference>
<dbReference type="RefSeq" id="WP_184918777.1">
    <property type="nucleotide sequence ID" value="NZ_JACHMO010000001.1"/>
</dbReference>
<organism evidence="2 3">
    <name type="scientific">Saccharothrix ecbatanensis</name>
    <dbReference type="NCBI Taxonomy" id="1105145"/>
    <lineage>
        <taxon>Bacteria</taxon>
        <taxon>Bacillati</taxon>
        <taxon>Actinomycetota</taxon>
        <taxon>Actinomycetes</taxon>
        <taxon>Pseudonocardiales</taxon>
        <taxon>Pseudonocardiaceae</taxon>
        <taxon>Saccharothrix</taxon>
    </lineage>
</organism>
<evidence type="ECO:0000313" key="3">
    <source>
        <dbReference type="Proteomes" id="UP000552097"/>
    </source>
</evidence>
<dbReference type="Pfam" id="PF01243">
    <property type="entry name" value="PNPOx_N"/>
    <property type="match status" value="1"/>
</dbReference>
<proteinExistence type="predicted"/>
<dbReference type="Gene3D" id="2.30.110.10">
    <property type="entry name" value="Electron Transport, Fmn-binding Protein, Chain A"/>
    <property type="match status" value="1"/>
</dbReference>
<name>A0A7W9HH74_9PSEU</name>
<dbReference type="Proteomes" id="UP000552097">
    <property type="component" value="Unassembled WGS sequence"/>
</dbReference>